<protein>
    <recommendedName>
        <fullName evidence="3">Bacteriocin fulvocin C-related protein</fullName>
    </recommendedName>
</protein>
<proteinExistence type="predicted"/>
<accession>A0A401WDZ1</accession>
<organism evidence="1 2">
    <name type="scientific">Streptomyces paromomycinus</name>
    <name type="common">Streptomyces rimosus subsp. paromomycinus</name>
    <dbReference type="NCBI Taxonomy" id="92743"/>
    <lineage>
        <taxon>Bacteria</taxon>
        <taxon>Bacillati</taxon>
        <taxon>Actinomycetota</taxon>
        <taxon>Actinomycetes</taxon>
        <taxon>Kitasatosporales</taxon>
        <taxon>Streptomycetaceae</taxon>
        <taxon>Streptomyces</taxon>
    </lineage>
</organism>
<dbReference type="EMBL" id="BHZD01000001">
    <property type="protein sequence ID" value="GCD47555.1"/>
    <property type="molecule type" value="Genomic_DNA"/>
</dbReference>
<name>A0A401WDZ1_STREY</name>
<gene>
    <name evidence="1" type="ORF">GKJPGBOP_07325</name>
</gene>
<sequence>MTEWLLAFDAGCGACGEVAGEIGGLLADRLTMVGLGDAPVRALRRQALGDDPPFVPTLLAVQGDRVRAWTGPALSVRLCRLLGPAGSLRVVRALNRTDVLVHGDRRRLLKAVPGLALGAFLVSGGLAAPAMASPGRRMTAAAAEEWAAGLERLPTGYREVTALPMAQRRAVYARIPDRAKAGLWLEHVQRYRAAHPELSAPRSAMLEKVTAAVPAVFAGSGAWPAADIDRLREESAAVLGPDVSFAALGVLGPAESPAPAASGNSRLLMNCDCHKGASGCSSCGNSVPCTPQASGCGWLWQQNCDGVCGG</sequence>
<dbReference type="RefSeq" id="WP_125057639.1">
    <property type="nucleotide sequence ID" value="NZ_BHZD01000001.1"/>
</dbReference>
<keyword evidence="2" id="KW-1185">Reference proteome</keyword>
<dbReference type="NCBIfam" id="NF033852">
    <property type="entry name" value="fulvocin_rel"/>
    <property type="match status" value="1"/>
</dbReference>
<comment type="caution">
    <text evidence="1">The sequence shown here is derived from an EMBL/GenBank/DDBJ whole genome shotgun (WGS) entry which is preliminary data.</text>
</comment>
<evidence type="ECO:0000313" key="2">
    <source>
        <dbReference type="Proteomes" id="UP000286746"/>
    </source>
</evidence>
<evidence type="ECO:0008006" key="3">
    <source>
        <dbReference type="Google" id="ProtNLM"/>
    </source>
</evidence>
<reference evidence="1 2" key="1">
    <citation type="submission" date="2018-11" db="EMBL/GenBank/DDBJ databases">
        <title>Whole genome sequence of Streptomyces paromomycinus NBRC 15454(T).</title>
        <authorList>
            <person name="Komaki H."/>
            <person name="Tamura T."/>
        </authorList>
    </citation>
    <scope>NUCLEOTIDE SEQUENCE [LARGE SCALE GENOMIC DNA]</scope>
    <source>
        <strain evidence="1 2">NBRC 15454</strain>
    </source>
</reference>
<evidence type="ECO:0000313" key="1">
    <source>
        <dbReference type="EMBL" id="GCD47555.1"/>
    </source>
</evidence>
<dbReference type="AlphaFoldDB" id="A0A401WDZ1"/>
<dbReference type="Proteomes" id="UP000286746">
    <property type="component" value="Unassembled WGS sequence"/>
</dbReference>